<feature type="non-terminal residue" evidence="1">
    <location>
        <position position="1"/>
    </location>
</feature>
<reference evidence="1 2" key="1">
    <citation type="journal article" date="2018" name="G3 (Bethesda)">
        <title>A High-Quality Reference Genome for the Invasive Mosquitofish Gambusia affinis Using a Chicago Library.</title>
        <authorList>
            <person name="Hoffberg S.L."/>
            <person name="Troendle N.J."/>
            <person name="Glenn T.C."/>
            <person name="Mahmud O."/>
            <person name="Louha S."/>
            <person name="Chalopin D."/>
            <person name="Bennetzen J.L."/>
            <person name="Mauricio R."/>
        </authorList>
    </citation>
    <scope>NUCLEOTIDE SEQUENCE [LARGE SCALE GENOMIC DNA]</scope>
    <source>
        <strain evidence="1">NE01/NJP1002.9</strain>
        <tissue evidence="1">Muscle</tissue>
    </source>
</reference>
<dbReference type="EMBL" id="NHOQ01001719">
    <property type="protein sequence ID" value="PWA22447.1"/>
    <property type="molecule type" value="Genomic_DNA"/>
</dbReference>
<proteinExistence type="predicted"/>
<organism evidence="1 2">
    <name type="scientific">Gambusia affinis</name>
    <name type="common">Western mosquitofish</name>
    <name type="synonym">Heterandria affinis</name>
    <dbReference type="NCBI Taxonomy" id="33528"/>
    <lineage>
        <taxon>Eukaryota</taxon>
        <taxon>Metazoa</taxon>
        <taxon>Chordata</taxon>
        <taxon>Craniata</taxon>
        <taxon>Vertebrata</taxon>
        <taxon>Euteleostomi</taxon>
        <taxon>Actinopterygii</taxon>
        <taxon>Neopterygii</taxon>
        <taxon>Teleostei</taxon>
        <taxon>Neoteleostei</taxon>
        <taxon>Acanthomorphata</taxon>
        <taxon>Ovalentaria</taxon>
        <taxon>Atherinomorphae</taxon>
        <taxon>Cyprinodontiformes</taxon>
        <taxon>Poeciliidae</taxon>
        <taxon>Poeciliinae</taxon>
        <taxon>Gambusia</taxon>
    </lineage>
</organism>
<dbReference type="AlphaFoldDB" id="A0A315VJC8"/>
<protein>
    <submittedName>
        <fullName evidence="1">Uncharacterized protein</fullName>
    </submittedName>
</protein>
<accession>A0A315VJC8</accession>
<gene>
    <name evidence="1" type="ORF">CCH79_00015423</name>
</gene>
<sequence length="127" mass="14648">GGVLPQVEELKYLGILFTNEGRKEREIDRHIGAAFTVKQVLYRSVKVSGLSLRYRVRSSVIREGLRVEPLLLHIERSHLRWLGMSHWEETPVKTQGMLEGLCFSTILGTPWDSPRNKWLRRNLGLPS</sequence>
<keyword evidence="2" id="KW-1185">Reference proteome</keyword>
<name>A0A315VJC8_GAMAF</name>
<evidence type="ECO:0000313" key="2">
    <source>
        <dbReference type="Proteomes" id="UP000250572"/>
    </source>
</evidence>
<evidence type="ECO:0000313" key="1">
    <source>
        <dbReference type="EMBL" id="PWA22447.1"/>
    </source>
</evidence>
<comment type="caution">
    <text evidence="1">The sequence shown here is derived from an EMBL/GenBank/DDBJ whole genome shotgun (WGS) entry which is preliminary data.</text>
</comment>
<dbReference type="Proteomes" id="UP000250572">
    <property type="component" value="Unassembled WGS sequence"/>
</dbReference>